<name>A0AAV7QT95_PLEWA</name>
<dbReference type="AlphaFoldDB" id="A0AAV7QT95"/>
<feature type="region of interest" description="Disordered" evidence="1">
    <location>
        <begin position="1"/>
        <end position="103"/>
    </location>
</feature>
<evidence type="ECO:0000313" key="2">
    <source>
        <dbReference type="EMBL" id="KAJ1143004.1"/>
    </source>
</evidence>
<keyword evidence="3" id="KW-1185">Reference proteome</keyword>
<gene>
    <name evidence="2" type="ORF">NDU88_009316</name>
</gene>
<organism evidence="2 3">
    <name type="scientific">Pleurodeles waltl</name>
    <name type="common">Iberian ribbed newt</name>
    <dbReference type="NCBI Taxonomy" id="8319"/>
    <lineage>
        <taxon>Eukaryota</taxon>
        <taxon>Metazoa</taxon>
        <taxon>Chordata</taxon>
        <taxon>Craniata</taxon>
        <taxon>Vertebrata</taxon>
        <taxon>Euteleostomi</taxon>
        <taxon>Amphibia</taxon>
        <taxon>Batrachia</taxon>
        <taxon>Caudata</taxon>
        <taxon>Salamandroidea</taxon>
        <taxon>Salamandridae</taxon>
        <taxon>Pleurodelinae</taxon>
        <taxon>Pleurodeles</taxon>
    </lineage>
</organism>
<evidence type="ECO:0000256" key="1">
    <source>
        <dbReference type="SAM" id="MobiDB-lite"/>
    </source>
</evidence>
<protein>
    <submittedName>
        <fullName evidence="2">Uncharacterized protein</fullName>
    </submittedName>
</protein>
<dbReference type="EMBL" id="JANPWB010000010">
    <property type="protein sequence ID" value="KAJ1143004.1"/>
    <property type="molecule type" value="Genomic_DNA"/>
</dbReference>
<reference evidence="2" key="1">
    <citation type="journal article" date="2022" name="bioRxiv">
        <title>Sequencing and chromosome-scale assembly of the giantPleurodeles waltlgenome.</title>
        <authorList>
            <person name="Brown T."/>
            <person name="Elewa A."/>
            <person name="Iarovenko S."/>
            <person name="Subramanian E."/>
            <person name="Araus A.J."/>
            <person name="Petzold A."/>
            <person name="Susuki M."/>
            <person name="Suzuki K.-i.T."/>
            <person name="Hayashi T."/>
            <person name="Toyoda A."/>
            <person name="Oliveira C."/>
            <person name="Osipova E."/>
            <person name="Leigh N.D."/>
            <person name="Simon A."/>
            <person name="Yun M.H."/>
        </authorList>
    </citation>
    <scope>NUCLEOTIDE SEQUENCE</scope>
    <source>
        <strain evidence="2">20211129_DDA</strain>
        <tissue evidence="2">Liver</tissue>
    </source>
</reference>
<comment type="caution">
    <text evidence="2">The sequence shown here is derived from an EMBL/GenBank/DDBJ whole genome shotgun (WGS) entry which is preliminary data.</text>
</comment>
<proteinExistence type="predicted"/>
<accession>A0AAV7QT95</accession>
<evidence type="ECO:0000313" key="3">
    <source>
        <dbReference type="Proteomes" id="UP001066276"/>
    </source>
</evidence>
<dbReference type="Proteomes" id="UP001066276">
    <property type="component" value="Chromosome 6"/>
</dbReference>
<sequence length="154" mass="16267">MHFRMGGGRALALPPSLLSHRGLPRSPAGPRSPGLSPISYRAWGRRPPRPAAPPLTGLSSAPPNGSLVSCGSADHHQSSGPHSLCSSSPVPRHRSAARSDDRCRHFVSGGRGVVKLFIQLSEPDSSPRGPLVIQGSCDAIACDQPRFLSDDQRN</sequence>
<feature type="compositionally biased region" description="Low complexity" evidence="1">
    <location>
        <begin position="78"/>
        <end position="88"/>
    </location>
</feature>
<feature type="compositionally biased region" description="Polar residues" evidence="1">
    <location>
        <begin position="57"/>
        <end position="69"/>
    </location>
</feature>